<protein>
    <recommendedName>
        <fullName evidence="2">Prolyl 4-hydroxylase alpha subunit Fe(2+) 2OG dioxygenase domain-containing protein</fullName>
    </recommendedName>
</protein>
<proteinExistence type="predicted"/>
<accession>A0A381X2W8</accession>
<evidence type="ECO:0008006" key="2">
    <source>
        <dbReference type="Google" id="ProtNLM"/>
    </source>
</evidence>
<dbReference type="AlphaFoldDB" id="A0A381X2W8"/>
<name>A0A381X2W8_9ZZZZ</name>
<gene>
    <name evidence="1" type="ORF">METZ01_LOCUS111407</name>
</gene>
<sequence>MIEDNFLDPESFHEIQTVLLGTEIHWHYQDFLGVSTDQTNQFYFSHGFYEGYTWISPLAGVLEPLLDKIKPICILNIRANLVTRTSKIIEASLHSDLKGVISDEHKLKQWNTSIFYLNSTDGYTKLSDGTIIESKANRLLTMSSDTEHLGATCTDQKRRVVINLNYFS</sequence>
<organism evidence="1">
    <name type="scientific">marine metagenome</name>
    <dbReference type="NCBI Taxonomy" id="408172"/>
    <lineage>
        <taxon>unclassified sequences</taxon>
        <taxon>metagenomes</taxon>
        <taxon>ecological metagenomes</taxon>
    </lineage>
</organism>
<reference evidence="1" key="1">
    <citation type="submission" date="2018-05" db="EMBL/GenBank/DDBJ databases">
        <authorList>
            <person name="Lanie J.A."/>
            <person name="Ng W.-L."/>
            <person name="Kazmierczak K.M."/>
            <person name="Andrzejewski T.M."/>
            <person name="Davidsen T.M."/>
            <person name="Wayne K.J."/>
            <person name="Tettelin H."/>
            <person name="Glass J.I."/>
            <person name="Rusch D."/>
            <person name="Podicherti R."/>
            <person name="Tsui H.-C.T."/>
            <person name="Winkler M.E."/>
        </authorList>
    </citation>
    <scope>NUCLEOTIDE SEQUENCE</scope>
</reference>
<evidence type="ECO:0000313" key="1">
    <source>
        <dbReference type="EMBL" id="SVA58553.1"/>
    </source>
</evidence>
<dbReference type="EMBL" id="UINC01013573">
    <property type="protein sequence ID" value="SVA58553.1"/>
    <property type="molecule type" value="Genomic_DNA"/>
</dbReference>